<dbReference type="GO" id="GO:0006355">
    <property type="term" value="P:regulation of DNA-templated transcription"/>
    <property type="evidence" value="ECO:0007669"/>
    <property type="project" value="InterPro"/>
</dbReference>
<evidence type="ECO:0000256" key="2">
    <source>
        <dbReference type="ARBA" id="ARBA00017202"/>
    </source>
</evidence>
<keyword evidence="6" id="KW-0479">Metal-binding</keyword>
<dbReference type="GO" id="GO:0052170">
    <property type="term" value="P:symbiont-mediated suppression of host innate immune response"/>
    <property type="evidence" value="ECO:0007669"/>
    <property type="project" value="UniProtKB-KW"/>
</dbReference>
<sequence length="110" mass="12578">MIPMKERAVALAIAASRLGRHLPFDVCLYICSFNYKDCVGSGRSSYARKRRAKSIRRCHRCFRVRPGFYFTTRCDGVSCKPGISYPIWVELFIRFGIPRSMSTSGTEERG</sequence>
<keyword evidence="7" id="KW-0863">Zinc-finger</keyword>
<proteinExistence type="inferred from homology"/>
<protein>
    <recommendedName>
        <fullName evidence="2">RNA silencing suppressor</fullName>
    </recommendedName>
</protein>
<evidence type="ECO:0000256" key="8">
    <source>
        <dbReference type="ARBA" id="ARBA00022833"/>
    </source>
</evidence>
<accession>A0A1W5KQJ5</accession>
<evidence type="ECO:0000256" key="4">
    <source>
        <dbReference type="ARBA" id="ARBA00022581"/>
    </source>
</evidence>
<dbReference type="OrthoDB" id="28055at10239"/>
<name>A0A1W5KQJ5_9VIRU</name>
<keyword evidence="3" id="KW-0941">Suppressor of RNA silencing</keyword>
<organism evidence="11 12">
    <name type="scientific">Pepper virus A</name>
    <dbReference type="NCBI Taxonomy" id="1803898"/>
    <lineage>
        <taxon>Viruses</taxon>
        <taxon>Riboviria</taxon>
        <taxon>Orthornavirae</taxon>
        <taxon>Kitrinoviricota</taxon>
        <taxon>Alsuviricetes</taxon>
        <taxon>Tymovirales</taxon>
        <taxon>Betaflexiviridae</taxon>
        <taxon>Quinvirinae</taxon>
        <taxon>Carlavirus</taxon>
        <taxon>Carlavirus alphacapsici</taxon>
        <taxon>Carlavirus PepVA</taxon>
    </lineage>
</organism>
<keyword evidence="9" id="KW-0238">DNA-binding</keyword>
<dbReference type="GeneID" id="32283038"/>
<keyword evidence="12" id="KW-1185">Reference proteome</keyword>
<dbReference type="RefSeq" id="YP_009357234.1">
    <property type="nucleotide sequence ID" value="NC_034376.1"/>
</dbReference>
<reference evidence="11 12" key="1">
    <citation type="submission" date="2016-02" db="EMBL/GenBank/DDBJ databases">
        <authorList>
            <person name="Wen L."/>
            <person name="He K."/>
            <person name="Yang H."/>
        </authorList>
    </citation>
    <scope>NUCLEOTIDE SEQUENCE [LARGE SCALE GENOMIC DNA]</scope>
    <source>
        <strain evidence="11">TW</strain>
    </source>
</reference>
<dbReference type="GO" id="GO:0008270">
    <property type="term" value="F:zinc ion binding"/>
    <property type="evidence" value="ECO:0007669"/>
    <property type="project" value="UniProtKB-KW"/>
</dbReference>
<dbReference type="Proteomes" id="UP000203677">
    <property type="component" value="Segment"/>
</dbReference>
<evidence type="ECO:0000256" key="10">
    <source>
        <dbReference type="ARBA" id="ARBA00023280"/>
    </source>
</evidence>
<keyword evidence="4" id="KW-0945">Host-virus interaction</keyword>
<evidence type="ECO:0000313" key="12">
    <source>
        <dbReference type="Proteomes" id="UP000203677"/>
    </source>
</evidence>
<keyword evidence="5" id="KW-1090">Inhibition of host innate immune response by virus</keyword>
<keyword evidence="10" id="KW-0899">Viral immunoevasion</keyword>
<evidence type="ECO:0000256" key="9">
    <source>
        <dbReference type="ARBA" id="ARBA00023125"/>
    </source>
</evidence>
<evidence type="ECO:0000256" key="5">
    <source>
        <dbReference type="ARBA" id="ARBA00022632"/>
    </source>
</evidence>
<evidence type="ECO:0000256" key="7">
    <source>
        <dbReference type="ARBA" id="ARBA00022771"/>
    </source>
</evidence>
<evidence type="ECO:0000256" key="1">
    <source>
        <dbReference type="ARBA" id="ARBA00006158"/>
    </source>
</evidence>
<dbReference type="Pfam" id="PF01623">
    <property type="entry name" value="Carla_C4"/>
    <property type="match status" value="1"/>
</dbReference>
<gene>
    <name evidence="11" type="primary">gp5</name>
</gene>
<comment type="similarity">
    <text evidence="1">Belongs to the carlaviruses nucleic acid-binding protein family.</text>
</comment>
<dbReference type="EMBL" id="KU726694">
    <property type="protein sequence ID" value="AMX81293.1"/>
    <property type="molecule type" value="Genomic_RNA"/>
</dbReference>
<keyword evidence="8" id="KW-0862">Zinc</keyword>
<dbReference type="InterPro" id="IPR002568">
    <property type="entry name" value="Carla-bd"/>
</dbReference>
<evidence type="ECO:0000256" key="6">
    <source>
        <dbReference type="ARBA" id="ARBA00022723"/>
    </source>
</evidence>
<dbReference type="KEGG" id="vg:32283038"/>
<evidence type="ECO:0000256" key="3">
    <source>
        <dbReference type="ARBA" id="ARBA00022463"/>
    </source>
</evidence>
<evidence type="ECO:0000313" key="11">
    <source>
        <dbReference type="EMBL" id="AMX81293.1"/>
    </source>
</evidence>
<dbReference type="GO" id="GO:0003677">
    <property type="term" value="F:DNA binding"/>
    <property type="evidence" value="ECO:0007669"/>
    <property type="project" value="UniProtKB-KW"/>
</dbReference>